<feature type="transmembrane region" description="Helical" evidence="1">
    <location>
        <begin position="6"/>
        <end position="27"/>
    </location>
</feature>
<feature type="transmembrane region" description="Helical" evidence="1">
    <location>
        <begin position="82"/>
        <end position="102"/>
    </location>
</feature>
<sequence>MTTKAYMWGWFAYLLGCVGVLFVLWYITRPFASAVRLPLRAVGAALLLTPWSVSPEHGELAPAWVVVVFDGLFQEDTSPWRAGAPLLAILVVAVLVALAEIWRRRRKYGDRYEDYDDDEYAGVE</sequence>
<dbReference type="AlphaFoldDB" id="A0A9Q3UNF9"/>
<dbReference type="EMBL" id="JAJGNA010000016">
    <property type="protein sequence ID" value="MCC4309425.1"/>
    <property type="molecule type" value="Genomic_DNA"/>
</dbReference>
<keyword evidence="1" id="KW-0472">Membrane</keyword>
<keyword evidence="3" id="KW-1185">Reference proteome</keyword>
<accession>A0A9Q3UNF9</accession>
<evidence type="ECO:0000313" key="3">
    <source>
        <dbReference type="Proteomes" id="UP001108027"/>
    </source>
</evidence>
<dbReference type="RefSeq" id="WP_228234265.1">
    <property type="nucleotide sequence ID" value="NZ_ARXL01000029.1"/>
</dbReference>
<gene>
    <name evidence="2" type="ORF">LL252_12680</name>
</gene>
<keyword evidence="1" id="KW-0812">Transmembrane</keyword>
<evidence type="ECO:0000313" key="2">
    <source>
        <dbReference type="EMBL" id="MCC4309425.1"/>
    </source>
</evidence>
<keyword evidence="1" id="KW-1133">Transmembrane helix</keyword>
<organism evidence="2 3">
    <name type="scientific">Alloalcanivorax marinus</name>
    <dbReference type="NCBI Taxonomy" id="1177169"/>
    <lineage>
        <taxon>Bacteria</taxon>
        <taxon>Pseudomonadati</taxon>
        <taxon>Pseudomonadota</taxon>
        <taxon>Gammaproteobacteria</taxon>
        <taxon>Oceanospirillales</taxon>
        <taxon>Alcanivoracaceae</taxon>
        <taxon>Alloalcanivorax</taxon>
    </lineage>
</organism>
<name>A0A9Q3UNF9_9GAMM</name>
<comment type="caution">
    <text evidence="2">The sequence shown here is derived from an EMBL/GenBank/DDBJ whole genome shotgun (WGS) entry which is preliminary data.</text>
</comment>
<evidence type="ECO:0000256" key="1">
    <source>
        <dbReference type="SAM" id="Phobius"/>
    </source>
</evidence>
<protein>
    <submittedName>
        <fullName evidence="2">Uncharacterized protein</fullName>
    </submittedName>
</protein>
<dbReference type="Proteomes" id="UP001108027">
    <property type="component" value="Unassembled WGS sequence"/>
</dbReference>
<proteinExistence type="predicted"/>
<reference evidence="2" key="1">
    <citation type="submission" date="2021-10" db="EMBL/GenBank/DDBJ databases">
        <title>The diversity and Nitrogen Metabolism of Culturable Nitrate-Utilizing Bacteria Within the Oxygen Minimum Zone of the Changjiang (Yangtze River)Estuary.</title>
        <authorList>
            <person name="Zhang D."/>
            <person name="Zheng J."/>
            <person name="Liu S."/>
            <person name="He W."/>
        </authorList>
    </citation>
    <scope>NUCLEOTIDE SEQUENCE</scope>
    <source>
        <strain evidence="2">FXH-223</strain>
    </source>
</reference>